<dbReference type="RefSeq" id="WP_168524732.1">
    <property type="nucleotide sequence ID" value="NZ_CALYLA010000026.1"/>
</dbReference>
<evidence type="ECO:0000313" key="3">
    <source>
        <dbReference type="Proteomes" id="UP001152658"/>
    </source>
</evidence>
<dbReference type="Proteomes" id="UP001152658">
    <property type="component" value="Unassembled WGS sequence"/>
</dbReference>
<reference evidence="2" key="1">
    <citation type="submission" date="2022-06" db="EMBL/GenBank/DDBJ databases">
        <authorList>
            <person name="Goudenege D."/>
            <person name="Le Roux F."/>
        </authorList>
    </citation>
    <scope>NUCLEOTIDE SEQUENCE</scope>
    <source>
        <strain evidence="2">12-063</strain>
    </source>
</reference>
<comment type="caution">
    <text evidence="2">The sequence shown here is derived from an EMBL/GenBank/DDBJ whole genome shotgun (WGS) entry which is preliminary data.</text>
</comment>
<evidence type="ECO:0000313" key="2">
    <source>
        <dbReference type="EMBL" id="CAH8201100.1"/>
    </source>
</evidence>
<accession>A0ABN8TL13</accession>
<protein>
    <recommendedName>
        <fullName evidence="1">DUF2357 domain-containing protein</fullName>
    </recommendedName>
</protein>
<sequence>MAYTERETITYSHDDFDIFITSDKLGALRNKLANTYEHRGLNAPHGCFVFLDEKPFSCLDGGALEQVFFFENKAYWVEIEFKDSVNPQSTNITHKYRLLEQSFSKSPRRNALQAMLNFGNDVGRCELTIEYSKGEQLFSSSLSFTVFATKMLIEHDLQLMNQKLDEIYPFWRYAVSGKTTQQHTKSSNKRAHFELFWLAQFERLVEQFNRAVKHILVSPHNRLQSTSRSIGLDRLKGALSVKKQEKANELIASKRANVKIVVTSQKLALDTPENRFVKYILRQTKSKLTHILGFYAGEESNFSESFLLHLQSWQHSVECALKHSMWREVGKFEGLASSSKVLQQANGYAKVYQIWQQLKYYLEQSRGDANLAVKSVAEIYEVWCFTEVLSLVKALGFVELTQTAREIKHRQFITDNPKDEMASAFELVRHCDGMRLEIAHEPKFNPKGDANRTWLGTHKPDIVIRATLANNESFFILFDAKYRIDSQQFKNMDGVPIDAINQMHRYRDAIIHQTKHQFEAPSKSRPVKGAFALYPGFFTDQNVQNNPYSDAINEIGIGAFALLPSGVADQQHNVWLKQYLEKALGNFNGDQHYSGTSNLDYYFIEDAARITPYGISPIRHFGLTMIAPINEIERTPEYIALARNGKLGGYHTQLIATNRQNIHRNVIREIRYCVLTVRDSDDDTLQYGRYLYRVKNVKLLPRNQIDITISGKESRESHFYWQFEFDSEPLKLNNSVSKTYEQHFEFKLLKAEHLPSIRCWQDICGDLQVYSELSV</sequence>
<dbReference type="EMBL" id="CALYLK010000002">
    <property type="protein sequence ID" value="CAH8201100.1"/>
    <property type="molecule type" value="Genomic_DNA"/>
</dbReference>
<proteinExistence type="predicted"/>
<dbReference type="InterPro" id="IPR007505">
    <property type="entry name" value="PDDEXK_7"/>
</dbReference>
<organism evidence="2 3">
    <name type="scientific">Vibrio aestuarianus</name>
    <dbReference type="NCBI Taxonomy" id="28171"/>
    <lineage>
        <taxon>Bacteria</taxon>
        <taxon>Pseudomonadati</taxon>
        <taxon>Pseudomonadota</taxon>
        <taxon>Gammaproteobacteria</taxon>
        <taxon>Vibrionales</taxon>
        <taxon>Vibrionaceae</taxon>
        <taxon>Vibrio</taxon>
    </lineage>
</organism>
<dbReference type="Pfam" id="PF04411">
    <property type="entry name" value="PDDEXK_7"/>
    <property type="match status" value="1"/>
</dbReference>
<dbReference type="Pfam" id="PF09823">
    <property type="entry name" value="DUF2357"/>
    <property type="match status" value="1"/>
</dbReference>
<keyword evidence="3" id="KW-1185">Reference proteome</keyword>
<gene>
    <name evidence="2" type="ORF">VAE063_1010440</name>
</gene>
<evidence type="ECO:0000259" key="1">
    <source>
        <dbReference type="Pfam" id="PF09823"/>
    </source>
</evidence>
<name>A0ABN8TL13_9VIBR</name>
<dbReference type="InterPro" id="IPR018633">
    <property type="entry name" value="DUF2357"/>
</dbReference>
<feature type="domain" description="DUF2357" evidence="1">
    <location>
        <begin position="116"/>
        <end position="355"/>
    </location>
</feature>